<proteinExistence type="predicted"/>
<dbReference type="EMBL" id="JAPMLT010000004">
    <property type="protein sequence ID" value="MCX7570315.1"/>
    <property type="molecule type" value="Genomic_DNA"/>
</dbReference>
<evidence type="ECO:0000256" key="1">
    <source>
        <dbReference type="SAM" id="MobiDB-lite"/>
    </source>
</evidence>
<dbReference type="RefSeq" id="WP_267151563.1">
    <property type="nucleotide sequence ID" value="NZ_JAPMLT010000004.1"/>
</dbReference>
<protein>
    <submittedName>
        <fullName evidence="3">Uncharacterized protein</fullName>
    </submittedName>
</protein>
<sequence>MKKQWKIALIAAPVLVAGSVFAFAAEGTEKEAASAESTSGVSHTIVDSQPLTETELQEVASAAPAPVEEPAAVGNQPEGSVPQSVLDSANPFVLQQPIAPVPTAPASAQKNEFDLAQVKKFELKSNTTQGELKIEFSRDGDGLKLEGEIGGRKIEVKGAVAEQFLTKVLASLNLQQALTATLQGGQVSLDPTVLAALEEVKIELTDGRKIESKGNGNNPKAEGRHDNGKHKGWEKGKGHDKDDDDDDKKEKKEKDKEKDKDKKNDE</sequence>
<evidence type="ECO:0000313" key="4">
    <source>
        <dbReference type="Proteomes" id="UP001208017"/>
    </source>
</evidence>
<keyword evidence="4" id="KW-1185">Reference proteome</keyword>
<feature type="region of interest" description="Disordered" evidence="1">
    <location>
        <begin position="61"/>
        <end position="85"/>
    </location>
</feature>
<evidence type="ECO:0000313" key="3">
    <source>
        <dbReference type="EMBL" id="MCX7570315.1"/>
    </source>
</evidence>
<name>A0ABT3X090_9BACL</name>
<keyword evidence="2" id="KW-0732">Signal</keyword>
<feature type="region of interest" description="Disordered" evidence="1">
    <location>
        <begin position="28"/>
        <end position="47"/>
    </location>
</feature>
<feature type="chain" id="PRO_5045447144" evidence="2">
    <location>
        <begin position="25"/>
        <end position="266"/>
    </location>
</feature>
<feature type="compositionally biased region" description="Polar residues" evidence="1">
    <location>
        <begin position="35"/>
        <end position="47"/>
    </location>
</feature>
<evidence type="ECO:0000256" key="2">
    <source>
        <dbReference type="SAM" id="SignalP"/>
    </source>
</evidence>
<feature type="compositionally biased region" description="Low complexity" evidence="1">
    <location>
        <begin position="61"/>
        <end position="73"/>
    </location>
</feature>
<feature type="signal peptide" evidence="2">
    <location>
        <begin position="1"/>
        <end position="24"/>
    </location>
</feature>
<dbReference type="Proteomes" id="UP001208017">
    <property type="component" value="Unassembled WGS sequence"/>
</dbReference>
<feature type="region of interest" description="Disordered" evidence="1">
    <location>
        <begin position="208"/>
        <end position="266"/>
    </location>
</feature>
<accession>A0ABT3X090</accession>
<feature type="compositionally biased region" description="Basic and acidic residues" evidence="1">
    <location>
        <begin position="221"/>
        <end position="241"/>
    </location>
</feature>
<organism evidence="3 4">
    <name type="scientific">Tumebacillus lacus</name>
    <dbReference type="NCBI Taxonomy" id="2995335"/>
    <lineage>
        <taxon>Bacteria</taxon>
        <taxon>Bacillati</taxon>
        <taxon>Bacillota</taxon>
        <taxon>Bacilli</taxon>
        <taxon>Bacillales</taxon>
        <taxon>Alicyclobacillaceae</taxon>
        <taxon>Tumebacillus</taxon>
    </lineage>
</organism>
<comment type="caution">
    <text evidence="3">The sequence shown here is derived from an EMBL/GenBank/DDBJ whole genome shotgun (WGS) entry which is preliminary data.</text>
</comment>
<gene>
    <name evidence="3" type="ORF">OS242_10100</name>
</gene>
<reference evidence="3 4" key="1">
    <citation type="submission" date="2022-11" db="EMBL/GenBank/DDBJ databases">
        <title>Study of microbial diversity in lake waters.</title>
        <authorList>
            <person name="Zhang J."/>
        </authorList>
    </citation>
    <scope>NUCLEOTIDE SEQUENCE [LARGE SCALE GENOMIC DNA]</scope>
    <source>
        <strain evidence="3 4">DT12</strain>
    </source>
</reference>
<feature type="compositionally biased region" description="Basic and acidic residues" evidence="1">
    <location>
        <begin position="248"/>
        <end position="266"/>
    </location>
</feature>